<proteinExistence type="predicted"/>
<gene>
    <name evidence="1" type="ORF">Sjap_015949</name>
</gene>
<evidence type="ECO:0000313" key="1">
    <source>
        <dbReference type="EMBL" id="KAK9117002.1"/>
    </source>
</evidence>
<reference evidence="1 2" key="1">
    <citation type="submission" date="2024-01" db="EMBL/GenBank/DDBJ databases">
        <title>Genome assemblies of Stephania.</title>
        <authorList>
            <person name="Yang L."/>
        </authorList>
    </citation>
    <scope>NUCLEOTIDE SEQUENCE [LARGE SCALE GENOMIC DNA]</scope>
    <source>
        <strain evidence="1">QJT</strain>
        <tissue evidence="1">Leaf</tissue>
    </source>
</reference>
<dbReference type="GO" id="GO:0010020">
    <property type="term" value="P:chloroplast fission"/>
    <property type="evidence" value="ECO:0007669"/>
    <property type="project" value="TreeGrafter"/>
</dbReference>
<dbReference type="EMBL" id="JBBNAE010000006">
    <property type="protein sequence ID" value="KAK9117002.1"/>
    <property type="molecule type" value="Genomic_DNA"/>
</dbReference>
<protein>
    <submittedName>
        <fullName evidence="1">Uncharacterized protein</fullName>
    </submittedName>
</protein>
<sequence length="149" mass="17242">MFYVRLKRHWRNLHLFARRSCWACLIHPKVFERRRGAIATLHELLRQGLDVEASSQVQDWPCFLIQALNKLMASEIVDLLPWENLADSQASKQICGNLALWIIVLASRLILSYAEVPLKLSRNMVKDAVLGLFRYTRLFSKIGKSSYAD</sequence>
<dbReference type="GO" id="GO:0009706">
    <property type="term" value="C:chloroplast inner membrane"/>
    <property type="evidence" value="ECO:0007669"/>
    <property type="project" value="TreeGrafter"/>
</dbReference>
<dbReference type="PANTHER" id="PTHR33925:SF2">
    <property type="entry name" value="PLASTID DIVISION PROTEIN CDP1, CHLOROPLASTIC"/>
    <property type="match status" value="1"/>
</dbReference>
<name>A0AAP0IM24_9MAGN</name>
<comment type="caution">
    <text evidence="1">The sequence shown here is derived from an EMBL/GenBank/DDBJ whole genome shotgun (WGS) entry which is preliminary data.</text>
</comment>
<evidence type="ECO:0000313" key="2">
    <source>
        <dbReference type="Proteomes" id="UP001417504"/>
    </source>
</evidence>
<organism evidence="1 2">
    <name type="scientific">Stephania japonica</name>
    <dbReference type="NCBI Taxonomy" id="461633"/>
    <lineage>
        <taxon>Eukaryota</taxon>
        <taxon>Viridiplantae</taxon>
        <taxon>Streptophyta</taxon>
        <taxon>Embryophyta</taxon>
        <taxon>Tracheophyta</taxon>
        <taxon>Spermatophyta</taxon>
        <taxon>Magnoliopsida</taxon>
        <taxon>Ranunculales</taxon>
        <taxon>Menispermaceae</taxon>
        <taxon>Menispermoideae</taxon>
        <taxon>Cissampelideae</taxon>
        <taxon>Stephania</taxon>
    </lineage>
</organism>
<dbReference type="AlphaFoldDB" id="A0AAP0IM24"/>
<dbReference type="Proteomes" id="UP001417504">
    <property type="component" value="Unassembled WGS sequence"/>
</dbReference>
<accession>A0AAP0IM24</accession>
<dbReference type="InterPro" id="IPR044685">
    <property type="entry name" value="CPD1-like"/>
</dbReference>
<keyword evidence="2" id="KW-1185">Reference proteome</keyword>
<dbReference type="PANTHER" id="PTHR33925">
    <property type="entry name" value="PLASTID DIVISION PROTEIN CDP1, CHLOROPLASTIC-RELATED"/>
    <property type="match status" value="1"/>
</dbReference>